<evidence type="ECO:0008006" key="4">
    <source>
        <dbReference type="Google" id="ProtNLM"/>
    </source>
</evidence>
<dbReference type="SUPFAM" id="SSF143120">
    <property type="entry name" value="YefM-like"/>
    <property type="match status" value="1"/>
</dbReference>
<dbReference type="AlphaFoldDB" id="A0A1F4ZA90"/>
<evidence type="ECO:0000313" key="2">
    <source>
        <dbReference type="EMBL" id="OGD03095.1"/>
    </source>
</evidence>
<sequence length="106" mass="12149">MLSTQLKSLTDLRSNPLLIAQLARDEGPVYILNRNKLVSVMLDVTQYEELVDKLQDAIDVLEIREMKKNAKPEDFIPWEKVKKNSACKTCTKLPSNLRLKIFSSKS</sequence>
<dbReference type="STRING" id="1797259.A2989_02145"/>
<protein>
    <recommendedName>
        <fullName evidence="4">Antitoxin</fullName>
    </recommendedName>
</protein>
<accession>A0A1F4ZA90</accession>
<dbReference type="EMBL" id="MEXN01000009">
    <property type="protein sequence ID" value="OGD03095.1"/>
    <property type="molecule type" value="Genomic_DNA"/>
</dbReference>
<evidence type="ECO:0000256" key="1">
    <source>
        <dbReference type="ARBA" id="ARBA00009981"/>
    </source>
</evidence>
<proteinExistence type="inferred from homology"/>
<dbReference type="InterPro" id="IPR036165">
    <property type="entry name" value="YefM-like_sf"/>
</dbReference>
<name>A0A1F4ZA90_9BACT</name>
<comment type="similarity">
    <text evidence="1">Belongs to the phD/YefM antitoxin family.</text>
</comment>
<reference evidence="2 3" key="1">
    <citation type="journal article" date="2016" name="Nat. Commun.">
        <title>Thousands of microbial genomes shed light on interconnected biogeochemical processes in an aquifer system.</title>
        <authorList>
            <person name="Anantharaman K."/>
            <person name="Brown C.T."/>
            <person name="Hug L.A."/>
            <person name="Sharon I."/>
            <person name="Castelle C.J."/>
            <person name="Probst A.J."/>
            <person name="Thomas B.C."/>
            <person name="Singh A."/>
            <person name="Wilkins M.J."/>
            <person name="Karaoz U."/>
            <person name="Brodie E.L."/>
            <person name="Williams K.H."/>
            <person name="Hubbard S.S."/>
            <person name="Banfield J.F."/>
        </authorList>
    </citation>
    <scope>NUCLEOTIDE SEQUENCE [LARGE SCALE GENOMIC DNA]</scope>
</reference>
<gene>
    <name evidence="2" type="ORF">A2989_02145</name>
</gene>
<comment type="caution">
    <text evidence="2">The sequence shown here is derived from an EMBL/GenBank/DDBJ whole genome shotgun (WGS) entry which is preliminary data.</text>
</comment>
<dbReference type="Proteomes" id="UP000177080">
    <property type="component" value="Unassembled WGS sequence"/>
</dbReference>
<evidence type="ECO:0000313" key="3">
    <source>
        <dbReference type="Proteomes" id="UP000177080"/>
    </source>
</evidence>
<organism evidence="2 3">
    <name type="scientific">Candidatus Amesbacteria bacterium RIFCSPLOWO2_01_FULL_48_25</name>
    <dbReference type="NCBI Taxonomy" id="1797259"/>
    <lineage>
        <taxon>Bacteria</taxon>
        <taxon>Candidatus Amesiibacteriota</taxon>
    </lineage>
</organism>